<evidence type="ECO:0000256" key="2">
    <source>
        <dbReference type="ARBA" id="ARBA00010790"/>
    </source>
</evidence>
<keyword evidence="8" id="KW-1185">Reference proteome</keyword>
<gene>
    <name evidence="7" type="ORF">OG442_01730</name>
</gene>
<comment type="similarity">
    <text evidence="2 5">Belongs to the GMC oxidoreductase family.</text>
</comment>
<dbReference type="PANTHER" id="PTHR11552:SF147">
    <property type="entry name" value="CHOLINE DEHYDROGENASE, MITOCHONDRIAL"/>
    <property type="match status" value="1"/>
</dbReference>
<organism evidence="7 8">
    <name type="scientific">Streptomyces niveus</name>
    <name type="common">Streptomyces spheroides</name>
    <dbReference type="NCBI Taxonomy" id="193462"/>
    <lineage>
        <taxon>Bacteria</taxon>
        <taxon>Bacillati</taxon>
        <taxon>Actinomycetota</taxon>
        <taxon>Actinomycetes</taxon>
        <taxon>Kitasatosporales</taxon>
        <taxon>Streptomycetaceae</taxon>
        <taxon>Streptomyces</taxon>
    </lineage>
</organism>
<protein>
    <submittedName>
        <fullName evidence="7">GMC family oxidoreductase N-terminal domain-containing protein</fullName>
    </submittedName>
</protein>
<dbReference type="RefSeq" id="WP_329073953.1">
    <property type="nucleotide sequence ID" value="NZ_CP109495.1"/>
</dbReference>
<reference evidence="7" key="1">
    <citation type="submission" date="2022-10" db="EMBL/GenBank/DDBJ databases">
        <title>The complete genomes of actinobacterial strains from the NBC collection.</title>
        <authorList>
            <person name="Joergensen T.S."/>
            <person name="Alvarez Arevalo M."/>
            <person name="Sterndorff E.B."/>
            <person name="Faurdal D."/>
            <person name="Vuksanovic O."/>
            <person name="Mourched A.-S."/>
            <person name="Charusanti P."/>
            <person name="Shaw S."/>
            <person name="Blin K."/>
            <person name="Weber T."/>
        </authorList>
    </citation>
    <scope>NUCLEOTIDE SEQUENCE</scope>
    <source>
        <strain evidence="7">NBC_01432</strain>
    </source>
</reference>
<evidence type="ECO:0000256" key="4">
    <source>
        <dbReference type="ARBA" id="ARBA00022827"/>
    </source>
</evidence>
<dbReference type="PANTHER" id="PTHR11552">
    <property type="entry name" value="GLUCOSE-METHANOL-CHOLINE GMC OXIDOREDUCTASE"/>
    <property type="match status" value="1"/>
</dbReference>
<dbReference type="SUPFAM" id="SSF51905">
    <property type="entry name" value="FAD/NAD(P)-binding domain"/>
    <property type="match status" value="1"/>
</dbReference>
<evidence type="ECO:0000256" key="3">
    <source>
        <dbReference type="ARBA" id="ARBA00022630"/>
    </source>
</evidence>
<dbReference type="Pfam" id="PF00732">
    <property type="entry name" value="GMC_oxred_N"/>
    <property type="match status" value="1"/>
</dbReference>
<evidence type="ECO:0000259" key="6">
    <source>
        <dbReference type="PROSITE" id="PS00623"/>
    </source>
</evidence>
<dbReference type="EMBL" id="CP109495">
    <property type="protein sequence ID" value="WUX50372.1"/>
    <property type="molecule type" value="Genomic_DNA"/>
</dbReference>
<keyword evidence="3 5" id="KW-0285">Flavoprotein</keyword>
<dbReference type="Gene3D" id="3.30.410.40">
    <property type="match status" value="1"/>
</dbReference>
<comment type="cofactor">
    <cofactor evidence="1">
        <name>FAD</name>
        <dbReference type="ChEBI" id="CHEBI:57692"/>
    </cofactor>
</comment>
<dbReference type="InterPro" id="IPR007867">
    <property type="entry name" value="GMC_OxRtase_C"/>
</dbReference>
<evidence type="ECO:0000313" key="7">
    <source>
        <dbReference type="EMBL" id="WUX50372.1"/>
    </source>
</evidence>
<dbReference type="SUPFAM" id="SSF54373">
    <property type="entry name" value="FAD-linked reductases, C-terminal domain"/>
    <property type="match status" value="1"/>
</dbReference>
<dbReference type="Gene3D" id="3.50.50.60">
    <property type="entry name" value="FAD/NAD(P)-binding domain"/>
    <property type="match status" value="1"/>
</dbReference>
<accession>A0ABZ2A0F2</accession>
<name>A0ABZ2A0F2_STRNV</name>
<dbReference type="InterPro" id="IPR000172">
    <property type="entry name" value="GMC_OxRdtase_N"/>
</dbReference>
<dbReference type="Proteomes" id="UP001432209">
    <property type="component" value="Chromosome"/>
</dbReference>
<dbReference type="InterPro" id="IPR036188">
    <property type="entry name" value="FAD/NAD-bd_sf"/>
</dbReference>
<dbReference type="PIRSF" id="PIRSF000137">
    <property type="entry name" value="Alcohol_oxidase"/>
    <property type="match status" value="1"/>
</dbReference>
<dbReference type="PROSITE" id="PS00623">
    <property type="entry name" value="GMC_OXRED_1"/>
    <property type="match status" value="1"/>
</dbReference>
<keyword evidence="4 5" id="KW-0274">FAD</keyword>
<dbReference type="InterPro" id="IPR012132">
    <property type="entry name" value="GMC_OxRdtase"/>
</dbReference>
<evidence type="ECO:0000256" key="1">
    <source>
        <dbReference type="ARBA" id="ARBA00001974"/>
    </source>
</evidence>
<proteinExistence type="inferred from homology"/>
<dbReference type="Pfam" id="PF05199">
    <property type="entry name" value="GMC_oxred_C"/>
    <property type="match status" value="1"/>
</dbReference>
<feature type="domain" description="Glucose-methanol-choline oxidoreductase N-terminal" evidence="6">
    <location>
        <begin position="89"/>
        <end position="112"/>
    </location>
</feature>
<sequence>MSSSSTEEAGTRPDVLIVGGGSAGAVLAARLSEDPQRRVLLLEAGPAYPPDGYPDKVADSDVVGGFTGHDWGYMTEPGVIGRPVAAFRGKVLGGSSAVNGGAAVRALPADFARWAERGLRGWAFDEVLRDYRTLENTPGGEDHWHGRSGPQPVRQLSYEDLTPVQQAFIDAAAANGIVKTSDLNGPSPAGAAAFTKNVVDGIRVNTGMAYLDSAVRRRPNLEIRGDVLVDRVVFSGSRATGVALADGTTVQAAEVVLSAGTYGSAAILLRSGVGPSGDLQALEIPVVADLPVGRHLVDQLFYYIAYAARPDLIGAVTPAVGSIVWTASSHTEPGELDLHLIAQHTFDPSQSPTGAGFVIAVGMMHPSSIGSLTLAGRDPDLAPRIDLNMLATAEDRARLIEGIRLARRIAATSPLAEIIDSELSPGATATSEADLEAAVSATIESYGHPIASAPMGADDDSRAVVDRLGNVRGLTGLRVVDASILPDPISAAPNLTVIMAAEHIARLAYQ</sequence>
<evidence type="ECO:0000256" key="5">
    <source>
        <dbReference type="RuleBase" id="RU003968"/>
    </source>
</evidence>
<evidence type="ECO:0000313" key="8">
    <source>
        <dbReference type="Proteomes" id="UP001432209"/>
    </source>
</evidence>